<protein>
    <submittedName>
        <fullName evidence="1">Uncharacterized protein</fullName>
    </submittedName>
</protein>
<reference evidence="1" key="1">
    <citation type="submission" date="2020-03" db="EMBL/GenBank/DDBJ databases">
        <title>The deep terrestrial virosphere.</title>
        <authorList>
            <person name="Holmfeldt K."/>
            <person name="Nilsson E."/>
            <person name="Simone D."/>
            <person name="Lopez-Fernandez M."/>
            <person name="Wu X."/>
            <person name="de Brujin I."/>
            <person name="Lundin D."/>
            <person name="Andersson A."/>
            <person name="Bertilsson S."/>
            <person name="Dopson M."/>
        </authorList>
    </citation>
    <scope>NUCLEOTIDE SEQUENCE</scope>
    <source>
        <strain evidence="1">MM415A03934</strain>
    </source>
</reference>
<proteinExistence type="predicted"/>
<dbReference type="AlphaFoldDB" id="A0A6M3JJ02"/>
<organism evidence="1">
    <name type="scientific">viral metagenome</name>
    <dbReference type="NCBI Taxonomy" id="1070528"/>
    <lineage>
        <taxon>unclassified sequences</taxon>
        <taxon>metagenomes</taxon>
        <taxon>organismal metagenomes</taxon>
    </lineage>
</organism>
<name>A0A6M3JJ02_9ZZZZ</name>
<evidence type="ECO:0000313" key="1">
    <source>
        <dbReference type="EMBL" id="QJA70169.1"/>
    </source>
</evidence>
<sequence length="64" mass="7344">MQLKCWDGQARVWWPEHEWGEYGQCIRCGKWLPGISNEARAEMIREGHAVGKLNSANLRSGMQS</sequence>
<accession>A0A6M3JJ02</accession>
<dbReference type="EMBL" id="MT141769">
    <property type="protein sequence ID" value="QJA70169.1"/>
    <property type="molecule type" value="Genomic_DNA"/>
</dbReference>
<gene>
    <name evidence="1" type="ORF">MM415A03934_0009</name>
</gene>